<dbReference type="SUPFAM" id="SSF51445">
    <property type="entry name" value="(Trans)glycosidases"/>
    <property type="match status" value="1"/>
</dbReference>
<protein>
    <recommendedName>
        <fullName evidence="5">GH26 domain-containing protein</fullName>
    </recommendedName>
</protein>
<dbReference type="AlphaFoldDB" id="A0A1F5YXA5"/>
<dbReference type="STRING" id="1798374.A2Z33_05975"/>
<dbReference type="PANTHER" id="PTHR40079">
    <property type="entry name" value="MANNAN ENDO-1,4-BETA-MANNOSIDASE E-RELATED"/>
    <property type="match status" value="1"/>
</dbReference>
<sequence>MTVVVFVFVAAIPVIYWFSGGRGITNRGRSSGVATPTAVPDAVLGEQAASPAPADAANSPSPALTPAPARAVYWGLWTEGFWDDSAKTLHPERLRDMESQIGKKAAIAHYYRGWHELDDSGFLAELNTIAANGWRPMVSANPYFFDGCGSGGKPLYRTIADGNCDGFLKAVGRNFKVFGKPVFFRFAWEMNIPSMEWNIPGTGDAPQDFREAWNRFRQITLEEGATNMIWVFSPHIITSESSSIAALYPGDTAVDWVALDGYNWGTTQSWSSWQSFSEIFTQSYTELTRIAPTKPVMIAEVNTSDRGGDKVAWYTEMLSKSIQDRFSRVVAVVFYDEDRTAGEKVNWRINISQMSIEAFRKAIADPLYRSAF</sequence>
<reference evidence="6 7" key="1">
    <citation type="journal article" date="2016" name="Nat. Commun.">
        <title>Thousands of microbial genomes shed light on interconnected biogeochemical processes in an aquifer system.</title>
        <authorList>
            <person name="Anantharaman K."/>
            <person name="Brown C.T."/>
            <person name="Hug L.A."/>
            <person name="Sharon I."/>
            <person name="Castelle C.J."/>
            <person name="Probst A.J."/>
            <person name="Thomas B.C."/>
            <person name="Singh A."/>
            <person name="Wilkins M.J."/>
            <person name="Karaoz U."/>
            <person name="Brodie E.L."/>
            <person name="Williams K.H."/>
            <person name="Hubbard S.S."/>
            <person name="Banfield J.F."/>
        </authorList>
    </citation>
    <scope>NUCLEOTIDE SEQUENCE [LARGE SCALE GENOMIC DNA]</scope>
</reference>
<comment type="similarity">
    <text evidence="1 4">Belongs to the glycosyl hydrolase 26 family.</text>
</comment>
<dbReference type="Pfam" id="PF02156">
    <property type="entry name" value="Glyco_hydro_26"/>
    <property type="match status" value="1"/>
</dbReference>
<evidence type="ECO:0000256" key="3">
    <source>
        <dbReference type="ARBA" id="ARBA00023295"/>
    </source>
</evidence>
<evidence type="ECO:0000256" key="1">
    <source>
        <dbReference type="ARBA" id="ARBA00007754"/>
    </source>
</evidence>
<dbReference type="GO" id="GO:0016985">
    <property type="term" value="F:mannan endo-1,4-beta-mannosidase activity"/>
    <property type="evidence" value="ECO:0007669"/>
    <property type="project" value="InterPro"/>
</dbReference>
<dbReference type="Proteomes" id="UP000178448">
    <property type="component" value="Unassembled WGS sequence"/>
</dbReference>
<evidence type="ECO:0000259" key="5">
    <source>
        <dbReference type="PROSITE" id="PS51764"/>
    </source>
</evidence>
<evidence type="ECO:0000313" key="6">
    <source>
        <dbReference type="EMBL" id="OGG04828.1"/>
    </source>
</evidence>
<feature type="active site" description="Proton donor" evidence="4">
    <location>
        <position position="189"/>
    </location>
</feature>
<dbReference type="InterPro" id="IPR000805">
    <property type="entry name" value="Glyco_hydro_26"/>
</dbReference>
<dbReference type="GO" id="GO:0006080">
    <property type="term" value="P:substituted mannan metabolic process"/>
    <property type="evidence" value="ECO:0007669"/>
    <property type="project" value="InterPro"/>
</dbReference>
<dbReference type="PROSITE" id="PS51764">
    <property type="entry name" value="GH26"/>
    <property type="match status" value="1"/>
</dbReference>
<evidence type="ECO:0000313" key="7">
    <source>
        <dbReference type="Proteomes" id="UP000178448"/>
    </source>
</evidence>
<keyword evidence="2 4" id="KW-0378">Hydrolase</keyword>
<name>A0A1F5YXA5_9BACT</name>
<dbReference type="PANTHER" id="PTHR40079:SF4">
    <property type="entry name" value="GH26 DOMAIN-CONTAINING PROTEIN-RELATED"/>
    <property type="match status" value="1"/>
</dbReference>
<dbReference type="InterPro" id="IPR022790">
    <property type="entry name" value="GH26_dom"/>
</dbReference>
<comment type="caution">
    <text evidence="6">The sequence shown here is derived from an EMBL/GenBank/DDBJ whole genome shotgun (WGS) entry which is preliminary data.</text>
</comment>
<gene>
    <name evidence="6" type="ORF">A2Z33_05975</name>
</gene>
<keyword evidence="3 4" id="KW-0326">Glycosidase</keyword>
<evidence type="ECO:0000256" key="2">
    <source>
        <dbReference type="ARBA" id="ARBA00022801"/>
    </source>
</evidence>
<evidence type="ECO:0000256" key="4">
    <source>
        <dbReference type="PROSITE-ProRule" id="PRU01100"/>
    </source>
</evidence>
<accession>A0A1F5YXA5</accession>
<dbReference type="InterPro" id="IPR017853">
    <property type="entry name" value="GH"/>
</dbReference>
<feature type="active site" description="Nucleophile" evidence="4">
    <location>
        <position position="300"/>
    </location>
</feature>
<feature type="domain" description="GH26" evidence="5">
    <location>
        <begin position="54"/>
        <end position="372"/>
    </location>
</feature>
<dbReference type="EMBL" id="MFJD01000001">
    <property type="protein sequence ID" value="OGG04828.1"/>
    <property type="molecule type" value="Genomic_DNA"/>
</dbReference>
<proteinExistence type="inferred from homology"/>
<dbReference type="Gene3D" id="3.20.20.80">
    <property type="entry name" value="Glycosidases"/>
    <property type="match status" value="1"/>
</dbReference>
<organism evidence="6 7">
    <name type="scientific">Candidatus Gottesmanbacteria bacterium RBG_16_52_11</name>
    <dbReference type="NCBI Taxonomy" id="1798374"/>
    <lineage>
        <taxon>Bacteria</taxon>
        <taxon>Candidatus Gottesmaniibacteriota</taxon>
    </lineage>
</organism>